<dbReference type="RefSeq" id="WP_307272286.1">
    <property type="nucleotide sequence ID" value="NZ_JAUSVX010000003.1"/>
</dbReference>
<feature type="transmembrane region" description="Helical" evidence="8">
    <location>
        <begin position="167"/>
        <end position="194"/>
    </location>
</feature>
<dbReference type="Pfam" id="PF00528">
    <property type="entry name" value="BPD_transp_1"/>
    <property type="match status" value="1"/>
</dbReference>
<proteinExistence type="inferred from homology"/>
<name>A0ABU0J5H9_9HYPH</name>
<evidence type="ECO:0000256" key="3">
    <source>
        <dbReference type="ARBA" id="ARBA00022448"/>
    </source>
</evidence>
<keyword evidence="3 8" id="KW-0813">Transport</keyword>
<sequence length="304" mass="32679">MAMAEGAVLSRTAGRARRRPWQGLGLWWLVLPALLFFLAFFVVPVLSLFALSLDKSAAGVVTLQGDFTLANFERIFTRDIYSLAIVRSIGIALAVAVVCLILGYPLAFLIAKTEHPGRNTALMVLVLSSMQLDMVIRLYGLMVLMGDNGLINGTLIAAGLIEKPLPLMYNIFGVIVGLVQVTLPFMVLSLIGIIKGIHPSLEEAARSLGASRWAAFRHVVLPLSMPGVLAGSLLVFALAISSYVVPALMGGWKVMVLPIHIFQQISETGRWQFGSAVAVVLFVISLLAIAIYHRAASRSAGGRA</sequence>
<evidence type="ECO:0000313" key="11">
    <source>
        <dbReference type="Proteomes" id="UP001242480"/>
    </source>
</evidence>
<evidence type="ECO:0000313" key="10">
    <source>
        <dbReference type="EMBL" id="MDQ0469518.1"/>
    </source>
</evidence>
<dbReference type="PANTHER" id="PTHR42929:SF5">
    <property type="entry name" value="ABC TRANSPORTER PERMEASE PROTEIN"/>
    <property type="match status" value="1"/>
</dbReference>
<evidence type="ECO:0000256" key="6">
    <source>
        <dbReference type="ARBA" id="ARBA00022989"/>
    </source>
</evidence>
<dbReference type="InterPro" id="IPR035906">
    <property type="entry name" value="MetI-like_sf"/>
</dbReference>
<evidence type="ECO:0000256" key="7">
    <source>
        <dbReference type="ARBA" id="ARBA00023136"/>
    </source>
</evidence>
<organism evidence="10 11">
    <name type="scientific">Labrys wisconsinensis</name>
    <dbReference type="NCBI Taxonomy" id="425677"/>
    <lineage>
        <taxon>Bacteria</taxon>
        <taxon>Pseudomonadati</taxon>
        <taxon>Pseudomonadota</taxon>
        <taxon>Alphaproteobacteria</taxon>
        <taxon>Hyphomicrobiales</taxon>
        <taxon>Xanthobacteraceae</taxon>
        <taxon>Labrys</taxon>
    </lineage>
</organism>
<dbReference type="InterPro" id="IPR000515">
    <property type="entry name" value="MetI-like"/>
</dbReference>
<comment type="caution">
    <text evidence="10">The sequence shown here is derived from an EMBL/GenBank/DDBJ whole genome shotgun (WGS) entry which is preliminary data.</text>
</comment>
<keyword evidence="11" id="KW-1185">Reference proteome</keyword>
<feature type="transmembrane region" description="Helical" evidence="8">
    <location>
        <begin position="215"/>
        <end position="245"/>
    </location>
</feature>
<evidence type="ECO:0000259" key="9">
    <source>
        <dbReference type="PROSITE" id="PS50928"/>
    </source>
</evidence>
<dbReference type="PROSITE" id="PS50928">
    <property type="entry name" value="ABC_TM1"/>
    <property type="match status" value="1"/>
</dbReference>
<dbReference type="SUPFAM" id="SSF161098">
    <property type="entry name" value="MetI-like"/>
    <property type="match status" value="1"/>
</dbReference>
<evidence type="ECO:0000256" key="8">
    <source>
        <dbReference type="RuleBase" id="RU363032"/>
    </source>
</evidence>
<evidence type="ECO:0000256" key="1">
    <source>
        <dbReference type="ARBA" id="ARBA00004651"/>
    </source>
</evidence>
<dbReference type="CDD" id="cd06261">
    <property type="entry name" value="TM_PBP2"/>
    <property type="match status" value="1"/>
</dbReference>
<dbReference type="PANTHER" id="PTHR42929">
    <property type="entry name" value="INNER MEMBRANE ABC TRANSPORTER PERMEASE PROTEIN YDCU-RELATED-RELATED"/>
    <property type="match status" value="1"/>
</dbReference>
<reference evidence="10 11" key="1">
    <citation type="submission" date="2023-07" db="EMBL/GenBank/DDBJ databases">
        <title>Genomic Encyclopedia of Type Strains, Phase IV (KMG-IV): sequencing the most valuable type-strain genomes for metagenomic binning, comparative biology and taxonomic classification.</title>
        <authorList>
            <person name="Goeker M."/>
        </authorList>
    </citation>
    <scope>NUCLEOTIDE SEQUENCE [LARGE SCALE GENOMIC DNA]</scope>
    <source>
        <strain evidence="10 11">DSM 19619</strain>
    </source>
</reference>
<feature type="transmembrane region" description="Helical" evidence="8">
    <location>
        <begin position="89"/>
        <end position="111"/>
    </location>
</feature>
<feature type="transmembrane region" description="Helical" evidence="8">
    <location>
        <begin position="25"/>
        <end position="51"/>
    </location>
</feature>
<evidence type="ECO:0000256" key="4">
    <source>
        <dbReference type="ARBA" id="ARBA00022475"/>
    </source>
</evidence>
<comment type="similarity">
    <text evidence="2">Belongs to the binding-protein-dependent transport system permease family. CysTW subfamily.</text>
</comment>
<evidence type="ECO:0000256" key="2">
    <source>
        <dbReference type="ARBA" id="ARBA00007069"/>
    </source>
</evidence>
<keyword evidence="7 8" id="KW-0472">Membrane</keyword>
<dbReference type="Proteomes" id="UP001242480">
    <property type="component" value="Unassembled WGS sequence"/>
</dbReference>
<gene>
    <name evidence="10" type="ORF">QO011_002529</name>
</gene>
<feature type="domain" description="ABC transmembrane type-1" evidence="9">
    <location>
        <begin position="85"/>
        <end position="292"/>
    </location>
</feature>
<dbReference type="EMBL" id="JAUSVX010000003">
    <property type="protein sequence ID" value="MDQ0469518.1"/>
    <property type="molecule type" value="Genomic_DNA"/>
</dbReference>
<comment type="subcellular location">
    <subcellularLocation>
        <location evidence="1 8">Cell membrane</location>
        <topology evidence="1 8">Multi-pass membrane protein</topology>
    </subcellularLocation>
</comment>
<keyword evidence="6 8" id="KW-1133">Transmembrane helix</keyword>
<feature type="transmembrane region" description="Helical" evidence="8">
    <location>
        <begin position="138"/>
        <end position="161"/>
    </location>
</feature>
<dbReference type="Gene3D" id="1.10.3720.10">
    <property type="entry name" value="MetI-like"/>
    <property type="match status" value="1"/>
</dbReference>
<keyword evidence="4" id="KW-1003">Cell membrane</keyword>
<feature type="transmembrane region" description="Helical" evidence="8">
    <location>
        <begin position="273"/>
        <end position="293"/>
    </location>
</feature>
<keyword evidence="5 8" id="KW-0812">Transmembrane</keyword>
<accession>A0ABU0J5H9</accession>
<evidence type="ECO:0000256" key="5">
    <source>
        <dbReference type="ARBA" id="ARBA00022692"/>
    </source>
</evidence>
<protein>
    <submittedName>
        <fullName evidence="10">Spermidine/putrescine transport system permease protein</fullName>
    </submittedName>
</protein>